<dbReference type="InParanoid" id="K5WEM9"/>
<dbReference type="GeneID" id="18910696"/>
<protein>
    <submittedName>
        <fullName evidence="2">Uncharacterized protein</fullName>
    </submittedName>
</protein>
<dbReference type="HOGENOM" id="CLU_2688607_0_0_1"/>
<dbReference type="KEGG" id="pco:PHACADRAFT_190756"/>
<keyword evidence="4" id="KW-1185">Reference proteome</keyword>
<feature type="compositionally biased region" description="Basic and acidic residues" evidence="1">
    <location>
        <begin position="59"/>
        <end position="74"/>
    </location>
</feature>
<dbReference type="RefSeq" id="XP_007390990.1">
    <property type="nucleotide sequence ID" value="XM_007390928.1"/>
</dbReference>
<evidence type="ECO:0000313" key="4">
    <source>
        <dbReference type="Proteomes" id="UP000008370"/>
    </source>
</evidence>
<name>K5WEM9_PHACS</name>
<organism evidence="2 4">
    <name type="scientific">Phanerochaete carnosa (strain HHB-10118-sp)</name>
    <name type="common">White-rot fungus</name>
    <name type="synonym">Peniophora carnosa</name>
    <dbReference type="NCBI Taxonomy" id="650164"/>
    <lineage>
        <taxon>Eukaryota</taxon>
        <taxon>Fungi</taxon>
        <taxon>Dikarya</taxon>
        <taxon>Basidiomycota</taxon>
        <taxon>Agaricomycotina</taxon>
        <taxon>Agaricomycetes</taxon>
        <taxon>Polyporales</taxon>
        <taxon>Phanerochaetaceae</taxon>
        <taxon>Phanerochaete</taxon>
    </lineage>
</organism>
<gene>
    <name evidence="3" type="ORF">PHACADRAFT_190756</name>
    <name evidence="2" type="ORF">PHACADRAFT_202577</name>
</gene>
<reference evidence="2 4" key="1">
    <citation type="journal article" date="2012" name="BMC Genomics">
        <title>Comparative genomics of the white-rot fungi, Phanerochaete carnosa and P. chrysosporium, to elucidate the genetic basis of the distinct wood types they colonize.</title>
        <authorList>
            <person name="Suzuki H."/>
            <person name="MacDonald J."/>
            <person name="Syed K."/>
            <person name="Salamov A."/>
            <person name="Hori C."/>
            <person name="Aerts A."/>
            <person name="Henrissat B."/>
            <person name="Wiebenga A."/>
            <person name="vanKuyk P.A."/>
            <person name="Barry K."/>
            <person name="Lindquist E."/>
            <person name="LaButti K."/>
            <person name="Lapidus A."/>
            <person name="Lucas S."/>
            <person name="Coutinho P."/>
            <person name="Gong Y."/>
            <person name="Samejima M."/>
            <person name="Mahadevan R."/>
            <person name="Abou-Zaid M."/>
            <person name="de Vries R.P."/>
            <person name="Igarashi K."/>
            <person name="Yadav J.S."/>
            <person name="Grigoriev I.V."/>
            <person name="Master E.R."/>
        </authorList>
    </citation>
    <scope>NUCLEOTIDE SEQUENCE [LARGE SCALE GENOMIC DNA]</scope>
    <source>
        <strain evidence="2 4">HHB-10118-sp</strain>
    </source>
</reference>
<dbReference type="Proteomes" id="UP000008370">
    <property type="component" value="Unassembled WGS sequence"/>
</dbReference>
<accession>K5WEM9</accession>
<dbReference type="AlphaFoldDB" id="K5WEM9"/>
<dbReference type="EMBL" id="JH930468">
    <property type="protein sequence ID" value="EKM61583.1"/>
    <property type="molecule type" value="Genomic_DNA"/>
</dbReference>
<dbReference type="EMBL" id="JH930862">
    <property type="protein sequence ID" value="EKM48632.1"/>
    <property type="molecule type" value="Genomic_DNA"/>
</dbReference>
<evidence type="ECO:0000256" key="1">
    <source>
        <dbReference type="SAM" id="MobiDB-lite"/>
    </source>
</evidence>
<evidence type="ECO:0000313" key="2">
    <source>
        <dbReference type="EMBL" id="EKM48632.1"/>
    </source>
</evidence>
<feature type="region of interest" description="Disordered" evidence="1">
    <location>
        <begin position="51"/>
        <end position="74"/>
    </location>
</feature>
<dbReference type="KEGG" id="pco:PHACADRAFT_202577"/>
<sequence>MDPGKWQQSYLNSDQAKWKFNQCLPVDEEEALARDFGYRGKYKPVGQTFEAFSDAEDPPADKDDWGNQVDKEHR</sequence>
<dbReference type="GeneID" id="18911918"/>
<dbReference type="RefSeq" id="XP_007402816.1">
    <property type="nucleotide sequence ID" value="XM_007402754.1"/>
</dbReference>
<proteinExistence type="predicted"/>
<evidence type="ECO:0000313" key="3">
    <source>
        <dbReference type="EMBL" id="EKM61583.1"/>
    </source>
</evidence>